<accession>A0A917I096</accession>
<evidence type="ECO:0008006" key="3">
    <source>
        <dbReference type="Google" id="ProtNLM"/>
    </source>
</evidence>
<proteinExistence type="predicted"/>
<dbReference type="RefSeq" id="WP_188598683.1">
    <property type="nucleotide sequence ID" value="NZ_BMJW01000002.1"/>
</dbReference>
<reference evidence="1" key="2">
    <citation type="submission" date="2020-09" db="EMBL/GenBank/DDBJ databases">
        <authorList>
            <person name="Sun Q."/>
            <person name="Zhou Y."/>
        </authorList>
    </citation>
    <scope>NUCLEOTIDE SEQUENCE</scope>
    <source>
        <strain evidence="1">CGMCC 1.15763</strain>
    </source>
</reference>
<organism evidence="1 2">
    <name type="scientific">Polaribacter pacificus</name>
    <dbReference type="NCBI Taxonomy" id="1775173"/>
    <lineage>
        <taxon>Bacteria</taxon>
        <taxon>Pseudomonadati</taxon>
        <taxon>Bacteroidota</taxon>
        <taxon>Flavobacteriia</taxon>
        <taxon>Flavobacteriales</taxon>
        <taxon>Flavobacteriaceae</taxon>
    </lineage>
</organism>
<gene>
    <name evidence="1" type="ORF">GCM10011416_14800</name>
</gene>
<protein>
    <recommendedName>
        <fullName evidence="3">MerR HTH family regulatory protein</fullName>
    </recommendedName>
</protein>
<evidence type="ECO:0000313" key="2">
    <source>
        <dbReference type="Proteomes" id="UP000633278"/>
    </source>
</evidence>
<dbReference type="AlphaFoldDB" id="A0A917I096"/>
<dbReference type="Pfam" id="PF13591">
    <property type="entry name" value="MerR_2"/>
    <property type="match status" value="1"/>
</dbReference>
<sequence length="97" mass="11519">MSLENFIPLDQLCTHYKVEMSFFTSLNDYGLIEITTIEESCFVHKEKTGEIEKMIRMHQELNINFEGIDTIFNLLKKIETLQSQLINTQNRLRVYED</sequence>
<reference evidence="1" key="1">
    <citation type="journal article" date="2014" name="Int. J. Syst. Evol. Microbiol.">
        <title>Complete genome sequence of Corynebacterium casei LMG S-19264T (=DSM 44701T), isolated from a smear-ripened cheese.</title>
        <authorList>
            <consortium name="US DOE Joint Genome Institute (JGI-PGF)"/>
            <person name="Walter F."/>
            <person name="Albersmeier A."/>
            <person name="Kalinowski J."/>
            <person name="Ruckert C."/>
        </authorList>
    </citation>
    <scope>NUCLEOTIDE SEQUENCE</scope>
    <source>
        <strain evidence="1">CGMCC 1.15763</strain>
    </source>
</reference>
<evidence type="ECO:0000313" key="1">
    <source>
        <dbReference type="EMBL" id="GGG97802.1"/>
    </source>
</evidence>
<name>A0A917I096_9FLAO</name>
<dbReference type="Proteomes" id="UP000633278">
    <property type="component" value="Unassembled WGS sequence"/>
</dbReference>
<dbReference type="EMBL" id="BMJW01000002">
    <property type="protein sequence ID" value="GGG97802.1"/>
    <property type="molecule type" value="Genomic_DNA"/>
</dbReference>
<dbReference type="Gene3D" id="1.10.1660.10">
    <property type="match status" value="1"/>
</dbReference>
<comment type="caution">
    <text evidence="1">The sequence shown here is derived from an EMBL/GenBank/DDBJ whole genome shotgun (WGS) entry which is preliminary data.</text>
</comment>
<keyword evidence="2" id="KW-1185">Reference proteome</keyword>